<dbReference type="InterPro" id="IPR006311">
    <property type="entry name" value="TAT_signal"/>
</dbReference>
<dbReference type="Proteomes" id="UP000321638">
    <property type="component" value="Unassembled WGS sequence"/>
</dbReference>
<name>A0A5C8PN07_9HYPH</name>
<sequence>MRDHHSHREDTLALLNEQLARGAIDRRRFLQLATLLGASTAIAAPALAQAKEIVLANAGGDAASAMQKVLAEPYTKAVPATKVVVDGTLPASAKIKAMVEAKHTTWDICDRNLPAALELGEQGLLEPIDYTIVDKAKVRPEHAAKWGCGSYIFSNVIAYQTGAFGGRKPMTWKDFWNVKDFPGKRGLRKHIDGQLEAALLADGVAPKDLYPLDLKRALNKIKEIKPHCIFWSSGAESQQILRDKEVVMANLWNTRASVLRRESKQQVDFHFNEALLWVGAWIVPKNNPAGKDVFRFMASTQDPAKQVELFKLLGNGPINPAASALVPNDLKVIDPGSAENYAKQVQVSAEWYAKNSASALTAYLEAVS</sequence>
<keyword evidence="1" id="KW-0732">Signal</keyword>
<keyword evidence="4" id="KW-1185">Reference proteome</keyword>
<evidence type="ECO:0000313" key="4">
    <source>
        <dbReference type="Proteomes" id="UP000321638"/>
    </source>
</evidence>
<proteinExistence type="predicted"/>
<dbReference type="AlphaFoldDB" id="A0A5C8PN07"/>
<accession>A0A5C8PN07</accession>
<dbReference type="PANTHER" id="PTHR30222:SF2">
    <property type="entry name" value="ABC TRANSPORTER SUBSTRATE-BINDING PROTEIN"/>
    <property type="match status" value="1"/>
</dbReference>
<dbReference type="EMBL" id="VDUZ01000012">
    <property type="protein sequence ID" value="TXL75952.1"/>
    <property type="molecule type" value="Genomic_DNA"/>
</dbReference>
<dbReference type="Gene3D" id="3.40.190.10">
    <property type="entry name" value="Periplasmic binding protein-like II"/>
    <property type="match status" value="2"/>
</dbReference>
<gene>
    <name evidence="3" type="ORF">FHP25_12715</name>
</gene>
<dbReference type="PROSITE" id="PS51318">
    <property type="entry name" value="TAT"/>
    <property type="match status" value="1"/>
</dbReference>
<dbReference type="RefSeq" id="WP_147847313.1">
    <property type="nucleotide sequence ID" value="NZ_VDUZ01000012.1"/>
</dbReference>
<reference evidence="3 4" key="1">
    <citation type="submission" date="2019-06" db="EMBL/GenBank/DDBJ databases">
        <title>New taxonomy in bacterial strain CC-CFT640, isolated from vineyard.</title>
        <authorList>
            <person name="Lin S.-Y."/>
            <person name="Tsai C.-F."/>
            <person name="Young C.-C."/>
        </authorList>
    </citation>
    <scope>NUCLEOTIDE SEQUENCE [LARGE SCALE GENOMIC DNA]</scope>
    <source>
        <strain evidence="3 4">CC-CFT640</strain>
    </source>
</reference>
<dbReference type="Pfam" id="PF13416">
    <property type="entry name" value="SBP_bac_8"/>
    <property type="match status" value="1"/>
</dbReference>
<organism evidence="3 4">
    <name type="scientific">Vineibacter terrae</name>
    <dbReference type="NCBI Taxonomy" id="2586908"/>
    <lineage>
        <taxon>Bacteria</taxon>
        <taxon>Pseudomonadati</taxon>
        <taxon>Pseudomonadota</taxon>
        <taxon>Alphaproteobacteria</taxon>
        <taxon>Hyphomicrobiales</taxon>
        <taxon>Vineibacter</taxon>
    </lineage>
</organism>
<evidence type="ECO:0000256" key="1">
    <source>
        <dbReference type="ARBA" id="ARBA00022729"/>
    </source>
</evidence>
<dbReference type="OrthoDB" id="9815444at2"/>
<dbReference type="CDD" id="cd13589">
    <property type="entry name" value="PBP2_polyamine_RpCGA009"/>
    <property type="match status" value="1"/>
</dbReference>
<evidence type="ECO:0000256" key="2">
    <source>
        <dbReference type="ARBA" id="ARBA00022764"/>
    </source>
</evidence>
<keyword evidence="2" id="KW-0574">Periplasm</keyword>
<dbReference type="SUPFAM" id="SSF53850">
    <property type="entry name" value="Periplasmic binding protein-like II"/>
    <property type="match status" value="1"/>
</dbReference>
<protein>
    <submittedName>
        <fullName evidence="3">ABC transporter substrate-binding protein</fullName>
    </submittedName>
</protein>
<dbReference type="InterPro" id="IPR006059">
    <property type="entry name" value="SBP"/>
</dbReference>
<dbReference type="PANTHER" id="PTHR30222">
    <property type="entry name" value="SPERMIDINE/PUTRESCINE-BINDING PERIPLASMIC PROTEIN"/>
    <property type="match status" value="1"/>
</dbReference>
<comment type="caution">
    <text evidence="3">The sequence shown here is derived from an EMBL/GenBank/DDBJ whole genome shotgun (WGS) entry which is preliminary data.</text>
</comment>
<evidence type="ECO:0000313" key="3">
    <source>
        <dbReference type="EMBL" id="TXL75952.1"/>
    </source>
</evidence>